<dbReference type="InterPro" id="IPR021338">
    <property type="entry name" value="DUF2953"/>
</dbReference>
<gene>
    <name evidence="2" type="ORF">H9660_05065</name>
</gene>
<evidence type="ECO:0000313" key="2">
    <source>
        <dbReference type="EMBL" id="MBD7914509.1"/>
    </source>
</evidence>
<feature type="transmembrane region" description="Helical" evidence="1">
    <location>
        <begin position="150"/>
        <end position="175"/>
    </location>
</feature>
<organism evidence="2 3">
    <name type="scientific">Clostridium gallinarum</name>
    <dbReference type="NCBI Taxonomy" id="2762246"/>
    <lineage>
        <taxon>Bacteria</taxon>
        <taxon>Bacillati</taxon>
        <taxon>Bacillota</taxon>
        <taxon>Clostridia</taxon>
        <taxon>Eubacteriales</taxon>
        <taxon>Clostridiaceae</taxon>
        <taxon>Clostridium</taxon>
    </lineage>
</organism>
<keyword evidence="3" id="KW-1185">Reference proteome</keyword>
<evidence type="ECO:0000256" key="1">
    <source>
        <dbReference type="SAM" id="Phobius"/>
    </source>
</evidence>
<keyword evidence="1" id="KW-0812">Transmembrane</keyword>
<sequence length="186" mass="21710">MSLFITFLILISILFIPIPLKIKIEYLNQNLNLKLFNHIIFSSQNGIESNLLKKFIKKQKYNTKKNNINKKTLHSKKLSLKKLYKNMKLNKFKPKIKLNGDINYGIEDAALCALLYGLLCNISSFIYILLKIIFKIKTLDLNINPKFNTFTLSFGITSIFYFNIANIIYILYLIFKSMEIKEVAPK</sequence>
<evidence type="ECO:0000313" key="3">
    <source>
        <dbReference type="Proteomes" id="UP000640335"/>
    </source>
</evidence>
<dbReference type="Proteomes" id="UP000640335">
    <property type="component" value="Unassembled WGS sequence"/>
</dbReference>
<accession>A0ABR8Q258</accession>
<proteinExistence type="predicted"/>
<keyword evidence="1" id="KW-1133">Transmembrane helix</keyword>
<name>A0ABR8Q258_9CLOT</name>
<protein>
    <submittedName>
        <fullName evidence="2">DUF2953 domain-containing protein</fullName>
    </submittedName>
</protein>
<reference evidence="2 3" key="1">
    <citation type="submission" date="2020-08" db="EMBL/GenBank/DDBJ databases">
        <title>A Genomic Blueprint of the Chicken Gut Microbiome.</title>
        <authorList>
            <person name="Gilroy R."/>
            <person name="Ravi A."/>
            <person name="Getino M."/>
            <person name="Pursley I."/>
            <person name="Horton D.L."/>
            <person name="Alikhan N.-F."/>
            <person name="Baker D."/>
            <person name="Gharbi K."/>
            <person name="Hall N."/>
            <person name="Watson M."/>
            <person name="Adriaenssens E.M."/>
            <person name="Foster-Nyarko E."/>
            <person name="Jarju S."/>
            <person name="Secka A."/>
            <person name="Antonio M."/>
            <person name="Oren A."/>
            <person name="Chaudhuri R."/>
            <person name="La Ragione R.M."/>
            <person name="Hildebrand F."/>
            <person name="Pallen M.J."/>
        </authorList>
    </citation>
    <scope>NUCLEOTIDE SEQUENCE [LARGE SCALE GENOMIC DNA]</scope>
    <source>
        <strain evidence="2 3">Sa3CUN1</strain>
    </source>
</reference>
<dbReference type="RefSeq" id="WP_207729415.1">
    <property type="nucleotide sequence ID" value="NZ_JACSQZ010000012.1"/>
</dbReference>
<feature type="transmembrane region" description="Helical" evidence="1">
    <location>
        <begin position="6"/>
        <end position="24"/>
    </location>
</feature>
<comment type="caution">
    <text evidence="2">The sequence shown here is derived from an EMBL/GenBank/DDBJ whole genome shotgun (WGS) entry which is preliminary data.</text>
</comment>
<feature type="transmembrane region" description="Helical" evidence="1">
    <location>
        <begin position="109"/>
        <end position="130"/>
    </location>
</feature>
<dbReference type="EMBL" id="JACSQZ010000012">
    <property type="protein sequence ID" value="MBD7914509.1"/>
    <property type="molecule type" value="Genomic_DNA"/>
</dbReference>
<dbReference type="Pfam" id="PF11167">
    <property type="entry name" value="DUF2953"/>
    <property type="match status" value="1"/>
</dbReference>
<keyword evidence="1" id="KW-0472">Membrane</keyword>